<dbReference type="EMBL" id="ML977031">
    <property type="protein sequence ID" value="KAF1949879.1"/>
    <property type="molecule type" value="Genomic_DNA"/>
</dbReference>
<reference evidence="1" key="1">
    <citation type="journal article" date="2020" name="Stud. Mycol.">
        <title>101 Dothideomycetes genomes: a test case for predicting lifestyles and emergence of pathogens.</title>
        <authorList>
            <person name="Haridas S."/>
            <person name="Albert R."/>
            <person name="Binder M."/>
            <person name="Bloem J."/>
            <person name="Labutti K."/>
            <person name="Salamov A."/>
            <person name="Andreopoulos B."/>
            <person name="Baker S."/>
            <person name="Barry K."/>
            <person name="Bills G."/>
            <person name="Bluhm B."/>
            <person name="Cannon C."/>
            <person name="Castanera R."/>
            <person name="Culley D."/>
            <person name="Daum C."/>
            <person name="Ezra D."/>
            <person name="Gonzalez J."/>
            <person name="Henrissat B."/>
            <person name="Kuo A."/>
            <person name="Liang C."/>
            <person name="Lipzen A."/>
            <person name="Lutzoni F."/>
            <person name="Magnuson J."/>
            <person name="Mondo S."/>
            <person name="Nolan M."/>
            <person name="Ohm R."/>
            <person name="Pangilinan J."/>
            <person name="Park H.-J."/>
            <person name="Ramirez L."/>
            <person name="Alfaro M."/>
            <person name="Sun H."/>
            <person name="Tritt A."/>
            <person name="Yoshinaga Y."/>
            <person name="Zwiers L.-H."/>
            <person name="Turgeon B."/>
            <person name="Goodwin S."/>
            <person name="Spatafora J."/>
            <person name="Crous P."/>
            <person name="Grigoriev I."/>
        </authorList>
    </citation>
    <scope>NUCLEOTIDE SEQUENCE</scope>
    <source>
        <strain evidence="1">CBS 675.92</strain>
    </source>
</reference>
<evidence type="ECO:0000313" key="2">
    <source>
        <dbReference type="Proteomes" id="UP000800035"/>
    </source>
</evidence>
<evidence type="ECO:0000313" key="1">
    <source>
        <dbReference type="EMBL" id="KAF1949879.1"/>
    </source>
</evidence>
<protein>
    <submittedName>
        <fullName evidence="1">Uncharacterized protein</fullName>
    </submittedName>
</protein>
<name>A0A6A5TDS3_9PLEO</name>
<dbReference type="AlphaFoldDB" id="A0A6A5TDS3"/>
<dbReference type="Proteomes" id="UP000800035">
    <property type="component" value="Unassembled WGS sequence"/>
</dbReference>
<feature type="non-terminal residue" evidence="1">
    <location>
        <position position="1"/>
    </location>
</feature>
<accession>A0A6A5TDS3</accession>
<keyword evidence="2" id="KW-1185">Reference proteome</keyword>
<organism evidence="1 2">
    <name type="scientific">Byssothecium circinans</name>
    <dbReference type="NCBI Taxonomy" id="147558"/>
    <lineage>
        <taxon>Eukaryota</taxon>
        <taxon>Fungi</taxon>
        <taxon>Dikarya</taxon>
        <taxon>Ascomycota</taxon>
        <taxon>Pezizomycotina</taxon>
        <taxon>Dothideomycetes</taxon>
        <taxon>Pleosporomycetidae</taxon>
        <taxon>Pleosporales</taxon>
        <taxon>Massarineae</taxon>
        <taxon>Massarinaceae</taxon>
        <taxon>Byssothecium</taxon>
    </lineage>
</organism>
<dbReference type="OrthoDB" id="3943389at2759"/>
<proteinExistence type="predicted"/>
<gene>
    <name evidence="1" type="ORF">CC80DRAFT_428038</name>
</gene>
<sequence>LVTTLPAPIVHPSPIVTPARTMTLPPIQQSSPIVIGAPNSGPSIPARSSGSTGCEAVKIETLGPNNTRAPIFTWHVSNTVKLKLMYVPAPTVKWIP</sequence>